<dbReference type="InterPro" id="IPR016064">
    <property type="entry name" value="NAD/diacylglycerol_kinase_sf"/>
</dbReference>
<dbReference type="InterPro" id="IPR045540">
    <property type="entry name" value="YegS/DAGK_C"/>
</dbReference>
<keyword evidence="4" id="KW-0067">ATP-binding</keyword>
<dbReference type="RefSeq" id="XP_064767472.1">
    <property type="nucleotide sequence ID" value="XM_064914959.1"/>
</dbReference>
<comment type="caution">
    <text evidence="6">The sequence shown here is derived from an EMBL/GenBank/DDBJ whole genome shotgun (WGS) entry which is preliminary data.</text>
</comment>
<dbReference type="Gene3D" id="3.40.50.10330">
    <property type="entry name" value="Probable inorganic polyphosphate/atp-NAD kinase, domain 1"/>
    <property type="match status" value="1"/>
</dbReference>
<dbReference type="Proteomes" id="UP001498771">
    <property type="component" value="Unassembled WGS sequence"/>
</dbReference>
<feature type="domain" description="DAGKc" evidence="5">
    <location>
        <begin position="135"/>
        <end position="275"/>
    </location>
</feature>
<dbReference type="Pfam" id="PF24321">
    <property type="entry name" value="DUF7493"/>
    <property type="match status" value="1"/>
</dbReference>
<dbReference type="GO" id="GO:0016301">
    <property type="term" value="F:kinase activity"/>
    <property type="evidence" value="ECO:0007669"/>
    <property type="project" value="UniProtKB-KW"/>
</dbReference>
<evidence type="ECO:0000256" key="3">
    <source>
        <dbReference type="ARBA" id="ARBA00022777"/>
    </source>
</evidence>
<proteinExistence type="predicted"/>
<dbReference type="PROSITE" id="PS50146">
    <property type="entry name" value="DAGK"/>
    <property type="match status" value="1"/>
</dbReference>
<keyword evidence="1" id="KW-0808">Transferase</keyword>
<dbReference type="InterPro" id="IPR001206">
    <property type="entry name" value="Diacylglycerol_kinase_cat_dom"/>
</dbReference>
<keyword evidence="2" id="KW-0547">Nucleotide-binding</keyword>
<sequence>MSVESIFAYTIPDNGRVKLILEDRFLHLDYAQSSSGTVAPPAGCMSSISCVTPSSLSSARKPSILYFNILWAEIGSASMPNYRPTLTIDYCSTTEKKTAELQKLRFLIDESSVETCSDWIQKLLQRAYDASAGVVRSKRLLILINPFSGQGKARNLFNSQALPILDAARCKLEEVETKYKGHAAEIVASMENLEERYDAIVCCSGDGIPHEVFNGLSRRSDVAKAFSVPVCQLPCGSGNALCMNLVGCKNVPFASLCVVKGAPQRMDLCSITQDGKRHMTFLSQTLGMIADCDIGTEHLRWMGEARFTVGIISRVFKKAKYPCKISVRIAHESRSQVRQAYHENKLVPQESLPAPEGLPPLKFGTVEDEVPEDWKEIDTDSLAILYVGQMPWMSSDTMFFPAALPRDGFMDMVIIDGNIPILESLKILTSVEGGKHFDSKHVHYYKVDAYRVIPKAKSGYISIDGEKFNFSPFQVEVHQGLATVLAHHSSFQAPEV</sequence>
<dbReference type="SUPFAM" id="SSF111331">
    <property type="entry name" value="NAD kinase/diacylglycerol kinase-like"/>
    <property type="match status" value="1"/>
</dbReference>
<dbReference type="Pfam" id="PF19279">
    <property type="entry name" value="YegS_C"/>
    <property type="match status" value="1"/>
</dbReference>
<dbReference type="GeneID" id="90040471"/>
<reference evidence="6 7" key="1">
    <citation type="submission" date="2024-03" db="EMBL/GenBank/DDBJ databases">
        <title>Genome-scale model development and genomic sequencing of the oleaginous clade Lipomyces.</title>
        <authorList>
            <consortium name="Lawrence Berkeley National Laboratory"/>
            <person name="Czajka J.J."/>
            <person name="Han Y."/>
            <person name="Kim J."/>
            <person name="Mondo S.J."/>
            <person name="Hofstad B.A."/>
            <person name="Robles A."/>
            <person name="Haridas S."/>
            <person name="Riley R."/>
            <person name="LaButti K."/>
            <person name="Pangilinan J."/>
            <person name="Andreopoulos W."/>
            <person name="Lipzen A."/>
            <person name="Yan J."/>
            <person name="Wang M."/>
            <person name="Ng V."/>
            <person name="Grigoriev I.V."/>
            <person name="Spatafora J.W."/>
            <person name="Magnuson J.K."/>
            <person name="Baker S.E."/>
            <person name="Pomraning K.R."/>
        </authorList>
    </citation>
    <scope>NUCLEOTIDE SEQUENCE [LARGE SCALE GENOMIC DNA]</scope>
    <source>
        <strain evidence="6 7">Phaff 52-87</strain>
    </source>
</reference>
<evidence type="ECO:0000313" key="7">
    <source>
        <dbReference type="Proteomes" id="UP001498771"/>
    </source>
</evidence>
<gene>
    <name evidence="6" type="ORF">BZA70DRAFT_311544</name>
</gene>
<evidence type="ECO:0000313" key="6">
    <source>
        <dbReference type="EMBL" id="KAK7204439.1"/>
    </source>
</evidence>
<evidence type="ECO:0000256" key="4">
    <source>
        <dbReference type="ARBA" id="ARBA00022840"/>
    </source>
</evidence>
<evidence type="ECO:0000256" key="1">
    <source>
        <dbReference type="ARBA" id="ARBA00022679"/>
    </source>
</evidence>
<dbReference type="Gene3D" id="2.60.200.40">
    <property type="match status" value="1"/>
</dbReference>
<dbReference type="SMART" id="SM00046">
    <property type="entry name" value="DAGKc"/>
    <property type="match status" value="1"/>
</dbReference>
<name>A0ABR1F3M6_9ASCO</name>
<dbReference type="PANTHER" id="PTHR12358:SF31">
    <property type="entry name" value="ACYLGLYCEROL KINASE, MITOCHONDRIAL"/>
    <property type="match status" value="1"/>
</dbReference>
<organism evidence="6 7">
    <name type="scientific">Myxozyma melibiosi</name>
    <dbReference type="NCBI Taxonomy" id="54550"/>
    <lineage>
        <taxon>Eukaryota</taxon>
        <taxon>Fungi</taxon>
        <taxon>Dikarya</taxon>
        <taxon>Ascomycota</taxon>
        <taxon>Saccharomycotina</taxon>
        <taxon>Lipomycetes</taxon>
        <taxon>Lipomycetales</taxon>
        <taxon>Lipomycetaceae</taxon>
        <taxon>Myxozyma</taxon>
    </lineage>
</organism>
<dbReference type="InterPro" id="IPR055916">
    <property type="entry name" value="DUF7493"/>
</dbReference>
<evidence type="ECO:0000256" key="2">
    <source>
        <dbReference type="ARBA" id="ARBA00022741"/>
    </source>
</evidence>
<keyword evidence="7" id="KW-1185">Reference proteome</keyword>
<accession>A0ABR1F3M6</accession>
<dbReference type="Pfam" id="PF00781">
    <property type="entry name" value="DAGK_cat"/>
    <property type="match status" value="1"/>
</dbReference>
<dbReference type="InterPro" id="IPR017438">
    <property type="entry name" value="ATP-NAD_kinase_N"/>
</dbReference>
<dbReference type="InterPro" id="IPR050187">
    <property type="entry name" value="Lipid_Phosphate_FormReg"/>
</dbReference>
<evidence type="ECO:0000259" key="5">
    <source>
        <dbReference type="PROSITE" id="PS50146"/>
    </source>
</evidence>
<keyword evidence="3 6" id="KW-0418">Kinase</keyword>
<protein>
    <submittedName>
        <fullName evidence="6">Sphingosine kinase</fullName>
    </submittedName>
</protein>
<dbReference type="PANTHER" id="PTHR12358">
    <property type="entry name" value="SPHINGOSINE KINASE"/>
    <property type="match status" value="1"/>
</dbReference>
<dbReference type="EMBL" id="JBBJBU010000008">
    <property type="protein sequence ID" value="KAK7204439.1"/>
    <property type="molecule type" value="Genomic_DNA"/>
</dbReference>